<dbReference type="RefSeq" id="WP_055607701.1">
    <property type="nucleotide sequence ID" value="NZ_CP023697.1"/>
</dbReference>
<reference evidence="1 2" key="1">
    <citation type="submission" date="2017-09" db="EMBL/GenBank/DDBJ databases">
        <authorList>
            <person name="Lee N."/>
            <person name="Cho B.-K."/>
        </authorList>
    </citation>
    <scope>NUCLEOTIDE SEQUENCE [LARGE SCALE GENOMIC DNA]</scope>
    <source>
        <strain evidence="1 2">ATCC 13879</strain>
    </source>
</reference>
<evidence type="ECO:0000313" key="2">
    <source>
        <dbReference type="Proteomes" id="UP000326041"/>
    </source>
</evidence>
<evidence type="ECO:0000313" key="1">
    <source>
        <dbReference type="EMBL" id="QEV05015.1"/>
    </source>
</evidence>
<dbReference type="GeneID" id="95533805"/>
<dbReference type="Proteomes" id="UP000326041">
    <property type="component" value="Chromosome"/>
</dbReference>
<gene>
    <name evidence="1" type="ORF">CP972_04385</name>
</gene>
<dbReference type="EMBL" id="CP023697">
    <property type="protein sequence ID" value="QEV05015.1"/>
    <property type="molecule type" value="Genomic_DNA"/>
</dbReference>
<keyword evidence="2" id="KW-1185">Reference proteome</keyword>
<name>A0ABX6AQL5_9ACTN</name>
<sequence length="112" mass="12401">MPKKTQPRRQWKQRFLDELVLTAPVEVRGKVGTAMHLCGSDGAVRLCRQGRDGLRPEAAETAVAIGSVERFEAFPDECLIEPAQRGRPVRPRGEGVGRAHLVVDEPAEEFRG</sequence>
<proteinExistence type="predicted"/>
<accession>A0ABX6AQL5</accession>
<protein>
    <submittedName>
        <fullName evidence="1">Uncharacterized protein</fullName>
    </submittedName>
</protein>
<organism evidence="1 2">
    <name type="scientific">Streptomyces prasinus</name>
    <dbReference type="NCBI Taxonomy" id="67345"/>
    <lineage>
        <taxon>Bacteria</taxon>
        <taxon>Bacillati</taxon>
        <taxon>Actinomycetota</taxon>
        <taxon>Actinomycetes</taxon>
        <taxon>Kitasatosporales</taxon>
        <taxon>Streptomycetaceae</taxon>
        <taxon>Streptomyces</taxon>
    </lineage>
</organism>